<reference evidence="2 3" key="1">
    <citation type="submission" date="2024-06" db="EMBL/GenBank/DDBJ databases">
        <title>The Natural Products Discovery Center: Release of the First 8490 Sequenced Strains for Exploring Actinobacteria Biosynthetic Diversity.</title>
        <authorList>
            <person name="Kalkreuter E."/>
            <person name="Kautsar S.A."/>
            <person name="Yang D."/>
            <person name="Bader C.D."/>
            <person name="Teijaro C.N."/>
            <person name="Fluegel L."/>
            <person name="Davis C.M."/>
            <person name="Simpson J.R."/>
            <person name="Lauterbach L."/>
            <person name="Steele A.D."/>
            <person name="Gui C."/>
            <person name="Meng S."/>
            <person name="Li G."/>
            <person name="Viehrig K."/>
            <person name="Ye F."/>
            <person name="Su P."/>
            <person name="Kiefer A.F."/>
            <person name="Nichols A."/>
            <person name="Cepeda A.J."/>
            <person name="Yan W."/>
            <person name="Fan B."/>
            <person name="Jiang Y."/>
            <person name="Adhikari A."/>
            <person name="Zheng C.-J."/>
            <person name="Schuster L."/>
            <person name="Cowan T.M."/>
            <person name="Smanski M.J."/>
            <person name="Chevrette M.G."/>
            <person name="De Carvalho L.P.S."/>
            <person name="Shen B."/>
        </authorList>
    </citation>
    <scope>NUCLEOTIDE SEQUENCE [LARGE SCALE GENOMIC DNA]</scope>
    <source>
        <strain evidence="2 3">NPDC050403</strain>
    </source>
</reference>
<proteinExistence type="predicted"/>
<name>A0ABV3G304_9NOCA</name>
<feature type="signal peptide" evidence="1">
    <location>
        <begin position="1"/>
        <end position="23"/>
    </location>
</feature>
<accession>A0ABV3G304</accession>
<keyword evidence="1" id="KW-0732">Signal</keyword>
<gene>
    <name evidence="2" type="ORF">AB0I48_31335</name>
</gene>
<evidence type="ECO:0000256" key="1">
    <source>
        <dbReference type="SAM" id="SignalP"/>
    </source>
</evidence>
<sequence>MRIAFAVSAAVAACLWSAGIAGADTLTPDYAQVANGSGDDPSDNLTPGASPIQVPDLDVRHAPDTTLVVAHPYLAPWVHDLVPVPANTGLEIRGAARVTLPSPVDATTTVLNPNGHCVFGAVGDPGSTATALPPIRIDTPGFQLVIDPTVSR</sequence>
<feature type="chain" id="PRO_5047379627" evidence="1">
    <location>
        <begin position="24"/>
        <end position="152"/>
    </location>
</feature>
<comment type="caution">
    <text evidence="2">The sequence shown here is derived from an EMBL/GenBank/DDBJ whole genome shotgun (WGS) entry which is preliminary data.</text>
</comment>
<dbReference type="EMBL" id="JBFAKC010000018">
    <property type="protein sequence ID" value="MEV0712064.1"/>
    <property type="molecule type" value="Genomic_DNA"/>
</dbReference>
<dbReference type="Proteomes" id="UP001551695">
    <property type="component" value="Unassembled WGS sequence"/>
</dbReference>
<keyword evidence="3" id="KW-1185">Reference proteome</keyword>
<dbReference type="RefSeq" id="WP_355084305.1">
    <property type="nucleotide sequence ID" value="NZ_JBEXKW010000008.1"/>
</dbReference>
<evidence type="ECO:0000313" key="2">
    <source>
        <dbReference type="EMBL" id="MEV0712064.1"/>
    </source>
</evidence>
<evidence type="ECO:0000313" key="3">
    <source>
        <dbReference type="Proteomes" id="UP001551695"/>
    </source>
</evidence>
<protein>
    <submittedName>
        <fullName evidence="2">Uncharacterized protein</fullName>
    </submittedName>
</protein>
<organism evidence="2 3">
    <name type="scientific">Nocardia aurea</name>
    <dbReference type="NCBI Taxonomy" id="2144174"/>
    <lineage>
        <taxon>Bacteria</taxon>
        <taxon>Bacillati</taxon>
        <taxon>Actinomycetota</taxon>
        <taxon>Actinomycetes</taxon>
        <taxon>Mycobacteriales</taxon>
        <taxon>Nocardiaceae</taxon>
        <taxon>Nocardia</taxon>
    </lineage>
</organism>